<evidence type="ECO:0000256" key="1">
    <source>
        <dbReference type="SAM" id="MobiDB-lite"/>
    </source>
</evidence>
<feature type="compositionally biased region" description="Polar residues" evidence="1">
    <location>
        <begin position="45"/>
        <end position="61"/>
    </location>
</feature>
<proteinExistence type="predicted"/>
<feature type="compositionally biased region" description="Basic and acidic residues" evidence="1">
    <location>
        <begin position="1378"/>
        <end position="1402"/>
    </location>
</feature>
<protein>
    <submittedName>
        <fullName evidence="2">Type III effector protein</fullName>
    </submittedName>
</protein>
<feature type="compositionally biased region" description="Basic and acidic residues" evidence="1">
    <location>
        <begin position="130"/>
        <end position="149"/>
    </location>
</feature>
<feature type="compositionally biased region" description="Low complexity" evidence="1">
    <location>
        <begin position="1454"/>
        <end position="1474"/>
    </location>
</feature>
<sequence length="1480" mass="158409">MPSFFSKITGPSSSSSTRTEDGNVGQQPKQAVRTRQAPAVGGVLQNLTGGFSTNSKSQPKPNQVRAVRGMSKGELELASKMPHLSGSGRLAVQNELARRAERQPQQAPKTAPSTSLGSHAAAVVSGEGGKTSDAENKRAGTSIDKRQSEQPKPQQAAKTGQPASHDVLGRPIFTEGDPAIDAYLRENPDAIVEVRRSPEELRQTAKWQPQQATKTGQSTSLGALGRGGSHAADVISTKGETSFRSAKRALTTIEEDPDQELYAAASEHSANAQGTSHAIGETSANGLQRAGANDLTTLETPPRPVVGPSGSTTAAHPPSGPVINPYSGELDKPRMRETASALIDALPKLPSGVVAAHPRSQALRNQLVAELNNVSKLAADDSKLSPDELGLALRDNFARASKTARTLAKYLDRPRVSGDGPRKEAATWYLVSGLMTEMKRTHLSAAANDIGDEYAKREVKNLERAAAGISHGISGPNASTSMGASLGWSPLHPAVANVQVGVSGGRTISADDDRDIDFWESFGILAKGGFGGKIHKWAAQVSGQAGVSGGSVYFEHDDLQQLVKLVSNMDANRSWNNSAGPKMRKLVHGGERIYNATAKLAGGRNYTPEAGRPYYLNDKKIAKGLNQFKMALLAKALDDEKGGDFQSLVKAAYPSIDQVLEDRSTQPSANGAAPDFPIATRRDVPDSVAYADRLAAFRQYTAGADANIGKSSSDNPNAEGSINFDVNFKTNLVQFFVESASAPHQLLDPAHHKDLKATLGIHKEIDRLCDPDSPAPGLHLYNQVRGKLDGHNGNTPSAQFSNTQSHHYGDVADVPEQFHHVIADPKPEHLDEAADLAKELGDHYRALIKHAAPLLAKGDGNMPAEQRRQLDGERLKAFQEINKQVWNGAYDEKRALKNPAEFIAGSHASISLALGCVGTHIGLAKHELAERANPAQAARLQATPAHEDAILNADAKYDETRTMLDRIYLPLKKYDVQKNGPLKETALWARWDAEVTAQISGGASTNALGSILASKDKSLGPISIANQAGTVVLNAQAKFQNATDQINPSRQAKFWQFTFNVQGGAPLVGASLAAAVIEAAKRVNDGHSSDFEKLDLAALTRQLQGVVLDNTDAGTVVVKFRQAPQTEGLPTSAAHKMGLDTGKLNLQYVRVLNSRNSGTNLSGVVPTHVGTFKPSVSFTDSTQSFQSEIMGSDLSYLMLQHPKLDALLTEAKTDGAKLKQLLDTNPHVRNGYFGSQSTIVDTVERYQAFLDAKGTAGNNLARTPVPEAGEFHRYYASPTFSRIGEVAKRVESHGPGSTAKGATPFQTAPALNEEIDLSGLIGRSKINEARDHLQTLKTVDERAEWFCGEGRPLLDAFAAIIGNTRQINAAALAHTEKRPAGLRTQLRDDGKWREHNEKKQAEARAASTGTQRSGFSGYAQKLFRPSTHVDEAMRLNRLREDIEGEATQTPRPAPAHAASVSSDPSSSRPGPSNPGNTEDR</sequence>
<evidence type="ECO:0000313" key="3">
    <source>
        <dbReference type="Proteomes" id="UP000305539"/>
    </source>
</evidence>
<accession>A0A4V5PIQ9</accession>
<evidence type="ECO:0000313" key="2">
    <source>
        <dbReference type="EMBL" id="TKC88400.1"/>
    </source>
</evidence>
<dbReference type="OrthoDB" id="9033864at2"/>
<dbReference type="RefSeq" id="WP_136895723.1">
    <property type="nucleotide sequence ID" value="NZ_SWJE01000007.1"/>
</dbReference>
<reference evidence="2 3" key="1">
    <citation type="submission" date="2019-04" db="EMBL/GenBank/DDBJ databases">
        <title>Trinickia sp. 7GSK02, isolated from subtropical forest soil.</title>
        <authorList>
            <person name="Gao Z.-H."/>
            <person name="Qiu L.-H."/>
        </authorList>
    </citation>
    <scope>NUCLEOTIDE SEQUENCE [LARGE SCALE GENOMIC DNA]</scope>
    <source>
        <strain evidence="2 3">7GSK02</strain>
    </source>
</reference>
<feature type="region of interest" description="Disordered" evidence="1">
    <location>
        <begin position="195"/>
        <end position="230"/>
    </location>
</feature>
<dbReference type="EMBL" id="SWJE01000007">
    <property type="protein sequence ID" value="TKC88400.1"/>
    <property type="molecule type" value="Genomic_DNA"/>
</dbReference>
<feature type="compositionally biased region" description="Basic and acidic residues" evidence="1">
    <location>
        <begin position="1427"/>
        <end position="1441"/>
    </location>
</feature>
<feature type="region of interest" description="Disordered" evidence="1">
    <location>
        <begin position="1"/>
        <end position="174"/>
    </location>
</feature>
<organism evidence="2 3">
    <name type="scientific">Trinickia terrae</name>
    <dbReference type="NCBI Taxonomy" id="2571161"/>
    <lineage>
        <taxon>Bacteria</taxon>
        <taxon>Pseudomonadati</taxon>
        <taxon>Pseudomonadota</taxon>
        <taxon>Betaproteobacteria</taxon>
        <taxon>Burkholderiales</taxon>
        <taxon>Burkholderiaceae</taxon>
        <taxon>Trinickia</taxon>
    </lineage>
</organism>
<comment type="caution">
    <text evidence="2">The sequence shown here is derived from an EMBL/GenBank/DDBJ whole genome shotgun (WGS) entry which is preliminary data.</text>
</comment>
<gene>
    <name evidence="2" type="ORF">FAZ69_14760</name>
</gene>
<keyword evidence="3" id="KW-1185">Reference proteome</keyword>
<feature type="compositionally biased region" description="Polar residues" evidence="1">
    <location>
        <begin position="150"/>
        <end position="162"/>
    </location>
</feature>
<feature type="compositionally biased region" description="Polar residues" evidence="1">
    <location>
        <begin position="205"/>
        <end position="221"/>
    </location>
</feature>
<feature type="region of interest" description="Disordered" evidence="1">
    <location>
        <begin position="1378"/>
        <end position="1480"/>
    </location>
</feature>
<name>A0A4V5PIQ9_9BURK</name>
<feature type="region of interest" description="Disordered" evidence="1">
    <location>
        <begin position="294"/>
        <end position="323"/>
    </location>
</feature>
<dbReference type="Proteomes" id="UP000305539">
    <property type="component" value="Unassembled WGS sequence"/>
</dbReference>
<feature type="compositionally biased region" description="Polar residues" evidence="1">
    <location>
        <begin position="103"/>
        <end position="117"/>
    </location>
</feature>